<proteinExistence type="predicted"/>
<gene>
    <name evidence="1" type="ORF">B0H64DRAFT_155301</name>
</gene>
<comment type="caution">
    <text evidence="1">The sequence shown here is derived from an EMBL/GenBank/DDBJ whole genome shotgun (WGS) entry which is preliminary data.</text>
</comment>
<dbReference type="InterPro" id="IPR032710">
    <property type="entry name" value="NTF2-like_dom_sf"/>
</dbReference>
<keyword evidence="2" id="KW-1185">Reference proteome</keyword>
<name>A0AAE0HFV5_9PEZI</name>
<accession>A0AAE0HFV5</accession>
<sequence>MPPTPKAEAPETETRTALHTSATAFCDAFRTSTPPSELLTTHFTHQHANILVHEHGRPHPQLPFLGRPFRGAAGLHAYLDAVSSCLSHEGMQFTEYVVDAEGRKVAVRGEARFTWRATGQGWDEVFTYVLGFDRECRVERYEIWADTGAALLASRGESVE</sequence>
<dbReference type="RefSeq" id="XP_062659322.1">
    <property type="nucleotide sequence ID" value="XM_062798505.1"/>
</dbReference>
<evidence type="ECO:0000313" key="2">
    <source>
        <dbReference type="Proteomes" id="UP001278766"/>
    </source>
</evidence>
<dbReference type="SUPFAM" id="SSF54427">
    <property type="entry name" value="NTF2-like"/>
    <property type="match status" value="1"/>
</dbReference>
<dbReference type="EMBL" id="JAUEPN010000004">
    <property type="protein sequence ID" value="KAK3295808.1"/>
    <property type="molecule type" value="Genomic_DNA"/>
</dbReference>
<evidence type="ECO:0008006" key="3">
    <source>
        <dbReference type="Google" id="ProtNLM"/>
    </source>
</evidence>
<organism evidence="1 2">
    <name type="scientific">Chaetomium fimeti</name>
    <dbReference type="NCBI Taxonomy" id="1854472"/>
    <lineage>
        <taxon>Eukaryota</taxon>
        <taxon>Fungi</taxon>
        <taxon>Dikarya</taxon>
        <taxon>Ascomycota</taxon>
        <taxon>Pezizomycotina</taxon>
        <taxon>Sordariomycetes</taxon>
        <taxon>Sordariomycetidae</taxon>
        <taxon>Sordariales</taxon>
        <taxon>Chaetomiaceae</taxon>
        <taxon>Chaetomium</taxon>
    </lineage>
</organism>
<reference evidence="1" key="2">
    <citation type="submission" date="2023-06" db="EMBL/GenBank/DDBJ databases">
        <authorList>
            <consortium name="Lawrence Berkeley National Laboratory"/>
            <person name="Haridas S."/>
            <person name="Hensen N."/>
            <person name="Bonometti L."/>
            <person name="Westerberg I."/>
            <person name="Brannstrom I.O."/>
            <person name="Guillou S."/>
            <person name="Cros-Aarteil S."/>
            <person name="Calhoun S."/>
            <person name="Kuo A."/>
            <person name="Mondo S."/>
            <person name="Pangilinan J."/>
            <person name="Riley R."/>
            <person name="Labutti K."/>
            <person name="Andreopoulos B."/>
            <person name="Lipzen A."/>
            <person name="Chen C."/>
            <person name="Yanf M."/>
            <person name="Daum C."/>
            <person name="Ng V."/>
            <person name="Clum A."/>
            <person name="Steindorff A."/>
            <person name="Ohm R."/>
            <person name="Martin F."/>
            <person name="Silar P."/>
            <person name="Natvig D."/>
            <person name="Lalanne C."/>
            <person name="Gautier V."/>
            <person name="Ament-Velasquez S.L."/>
            <person name="Kruys A."/>
            <person name="Hutchinson M.I."/>
            <person name="Powell A.J."/>
            <person name="Barry K."/>
            <person name="Miller A.N."/>
            <person name="Grigoriev I.V."/>
            <person name="Debuchy R."/>
            <person name="Gladieux P."/>
            <person name="Thoren M.H."/>
            <person name="Johannesson H."/>
        </authorList>
    </citation>
    <scope>NUCLEOTIDE SEQUENCE</scope>
    <source>
        <strain evidence="1">CBS 168.71</strain>
    </source>
</reference>
<dbReference type="Proteomes" id="UP001278766">
    <property type="component" value="Unassembled WGS sequence"/>
</dbReference>
<protein>
    <recommendedName>
        <fullName evidence="3">SnoaL-like domain-containing protein</fullName>
    </recommendedName>
</protein>
<evidence type="ECO:0000313" key="1">
    <source>
        <dbReference type="EMBL" id="KAK3295808.1"/>
    </source>
</evidence>
<dbReference type="AlphaFoldDB" id="A0AAE0HFV5"/>
<dbReference type="Gene3D" id="3.10.450.50">
    <property type="match status" value="1"/>
</dbReference>
<reference evidence="1" key="1">
    <citation type="journal article" date="2023" name="Mol. Phylogenet. Evol.">
        <title>Genome-scale phylogeny and comparative genomics of the fungal order Sordariales.</title>
        <authorList>
            <person name="Hensen N."/>
            <person name="Bonometti L."/>
            <person name="Westerberg I."/>
            <person name="Brannstrom I.O."/>
            <person name="Guillou S."/>
            <person name="Cros-Aarteil S."/>
            <person name="Calhoun S."/>
            <person name="Haridas S."/>
            <person name="Kuo A."/>
            <person name="Mondo S."/>
            <person name="Pangilinan J."/>
            <person name="Riley R."/>
            <person name="LaButti K."/>
            <person name="Andreopoulos B."/>
            <person name="Lipzen A."/>
            <person name="Chen C."/>
            <person name="Yan M."/>
            <person name="Daum C."/>
            <person name="Ng V."/>
            <person name="Clum A."/>
            <person name="Steindorff A."/>
            <person name="Ohm R.A."/>
            <person name="Martin F."/>
            <person name="Silar P."/>
            <person name="Natvig D.O."/>
            <person name="Lalanne C."/>
            <person name="Gautier V."/>
            <person name="Ament-Velasquez S.L."/>
            <person name="Kruys A."/>
            <person name="Hutchinson M.I."/>
            <person name="Powell A.J."/>
            <person name="Barry K."/>
            <person name="Miller A.N."/>
            <person name="Grigoriev I.V."/>
            <person name="Debuchy R."/>
            <person name="Gladieux P."/>
            <person name="Hiltunen Thoren M."/>
            <person name="Johannesson H."/>
        </authorList>
    </citation>
    <scope>NUCLEOTIDE SEQUENCE</scope>
    <source>
        <strain evidence="1">CBS 168.71</strain>
    </source>
</reference>
<dbReference type="GeneID" id="87835453"/>